<organism evidence="1 2">
    <name type="scientific">Plasmodium yoelii yoelii</name>
    <dbReference type="NCBI Taxonomy" id="73239"/>
    <lineage>
        <taxon>Eukaryota</taxon>
        <taxon>Sar</taxon>
        <taxon>Alveolata</taxon>
        <taxon>Apicomplexa</taxon>
        <taxon>Aconoidasida</taxon>
        <taxon>Haemosporida</taxon>
        <taxon>Plasmodiidae</taxon>
        <taxon>Plasmodium</taxon>
        <taxon>Plasmodium (Vinckeia)</taxon>
    </lineage>
</organism>
<proteinExistence type="predicted"/>
<keyword evidence="2" id="KW-1185">Reference proteome</keyword>
<accession>Q7RC74</accession>
<evidence type="ECO:0000313" key="2">
    <source>
        <dbReference type="Proteomes" id="UP000008553"/>
    </source>
</evidence>
<dbReference type="EMBL" id="AABL01001938">
    <property type="protein sequence ID" value="EAA18015.1"/>
    <property type="molecule type" value="Genomic_DNA"/>
</dbReference>
<dbReference type="Proteomes" id="UP000008553">
    <property type="component" value="Unassembled WGS sequence"/>
</dbReference>
<feature type="non-terminal residue" evidence="1">
    <location>
        <position position="8"/>
    </location>
</feature>
<name>Q7RC74_PLAYO</name>
<dbReference type="InParanoid" id="Q7RC74"/>
<protein>
    <submittedName>
        <fullName evidence="1">Uncharacterized protein</fullName>
    </submittedName>
</protein>
<reference evidence="1 2" key="1">
    <citation type="journal article" date="2002" name="Nature">
        <title>Genome sequence and comparative analysis of the model rodent malaria parasite Plasmodium yoelii yoelii.</title>
        <authorList>
            <person name="Carlton J.M."/>
            <person name="Angiuoli S.V."/>
            <person name="Suh B.B."/>
            <person name="Kooij T.W."/>
            <person name="Pertea M."/>
            <person name="Silva J.C."/>
            <person name="Ermolaeva M.D."/>
            <person name="Allen J.E."/>
            <person name="Selengut J.D."/>
            <person name="Koo H.L."/>
            <person name="Peterson J.D."/>
            <person name="Pop M."/>
            <person name="Kosack D.S."/>
            <person name="Shumway M.F."/>
            <person name="Bidwell S.L."/>
            <person name="Shallom S.J."/>
            <person name="van Aken S.E."/>
            <person name="Riedmuller S.B."/>
            <person name="Feldblyum T.V."/>
            <person name="Cho J.K."/>
            <person name="Quackenbush J."/>
            <person name="Sedegah M."/>
            <person name="Shoaibi A."/>
            <person name="Cummings L.M."/>
            <person name="Florens L."/>
            <person name="Yates J.R."/>
            <person name="Raine J.D."/>
            <person name="Sinden R.E."/>
            <person name="Harris M.A."/>
            <person name="Cunningham D.A."/>
            <person name="Preiser P.R."/>
            <person name="Bergman L.W."/>
            <person name="Vaidya A.B."/>
            <person name="van Lin L.H."/>
            <person name="Janse C.J."/>
            <person name="Waters A.P."/>
            <person name="Smith H.O."/>
            <person name="White O.R."/>
            <person name="Salzberg S.L."/>
            <person name="Venter J.C."/>
            <person name="Fraser C.M."/>
            <person name="Hoffman S.L."/>
            <person name="Gardner M.J."/>
            <person name="Carucci D.J."/>
        </authorList>
    </citation>
    <scope>NUCLEOTIDE SEQUENCE [LARGE SCALE GENOMIC DNA]</scope>
    <source>
        <strain evidence="1 2">17XNL</strain>
    </source>
</reference>
<gene>
    <name evidence="1" type="ORF">PY05910</name>
</gene>
<sequence length="8" mass="990">MNCVTYFI</sequence>
<evidence type="ECO:0000313" key="1">
    <source>
        <dbReference type="EMBL" id="EAA18015.1"/>
    </source>
</evidence>
<comment type="caution">
    <text evidence="1">The sequence shown here is derived from an EMBL/GenBank/DDBJ whole genome shotgun (WGS) entry which is preliminary data.</text>
</comment>